<name>A0A6P5F0S6_ANACO</name>
<dbReference type="UniPathway" id="UPA00845"/>
<protein>
    <recommendedName>
        <fullName evidence="4">Hexosyltransferase</fullName>
        <ecNumber evidence="4">2.4.1.-</ecNumber>
    </recommendedName>
</protein>
<dbReference type="Pfam" id="PF25557">
    <property type="entry name" value="GAUT_1"/>
    <property type="match status" value="1"/>
</dbReference>
<feature type="coiled-coil region" evidence="5">
    <location>
        <begin position="211"/>
        <end position="238"/>
    </location>
</feature>
<feature type="compositionally biased region" description="Polar residues" evidence="6">
    <location>
        <begin position="99"/>
        <end position="120"/>
    </location>
</feature>
<dbReference type="EC" id="2.4.1.-" evidence="4"/>
<dbReference type="GeneID" id="109709311"/>
<keyword evidence="7" id="KW-1185">Reference proteome</keyword>
<evidence type="ECO:0000313" key="8">
    <source>
        <dbReference type="RefSeq" id="XP_020087063.1"/>
    </source>
</evidence>
<dbReference type="RefSeq" id="XP_020087063.1">
    <property type="nucleotide sequence ID" value="XM_020231474.1"/>
</dbReference>
<dbReference type="OrthoDB" id="411524at2759"/>
<keyword evidence="4" id="KW-0961">Cell wall biogenesis/degradation</keyword>
<dbReference type="Proteomes" id="UP000515123">
    <property type="component" value="Linkage group 4"/>
</dbReference>
<gene>
    <name evidence="8" type="primary">LOC109709311</name>
</gene>
<evidence type="ECO:0000256" key="2">
    <source>
        <dbReference type="ARBA" id="ARBA00006351"/>
    </source>
</evidence>
<dbReference type="CDD" id="cd06429">
    <property type="entry name" value="GT8_like_1"/>
    <property type="match status" value="1"/>
</dbReference>
<dbReference type="InterPro" id="IPR029044">
    <property type="entry name" value="Nucleotide-diphossugar_trans"/>
</dbReference>
<dbReference type="PANTHER" id="PTHR32116:SF12">
    <property type="entry name" value="GALACTURONOSYLTRANSFERASE 7-RELATED"/>
    <property type="match status" value="1"/>
</dbReference>
<feature type="region of interest" description="Disordered" evidence="6">
    <location>
        <begin position="74"/>
        <end position="120"/>
    </location>
</feature>
<dbReference type="InterPro" id="IPR029993">
    <property type="entry name" value="GAUT"/>
</dbReference>
<keyword evidence="4" id="KW-1133">Transmembrane helix</keyword>
<dbReference type="GO" id="GO:0047262">
    <property type="term" value="F:polygalacturonate 4-alpha-galacturonosyltransferase activity"/>
    <property type="evidence" value="ECO:0007669"/>
    <property type="project" value="InterPro"/>
</dbReference>
<keyword evidence="3 4" id="KW-0328">Glycosyltransferase</keyword>
<dbReference type="AlphaFoldDB" id="A0A6P5F0S6"/>
<evidence type="ECO:0000256" key="3">
    <source>
        <dbReference type="ARBA" id="ARBA00022676"/>
    </source>
</evidence>
<dbReference type="Pfam" id="PF01501">
    <property type="entry name" value="Glyco_transf_8"/>
    <property type="match status" value="1"/>
</dbReference>
<comment type="subcellular location">
    <subcellularLocation>
        <location evidence="4">Golgi apparatus membrane</location>
        <topology evidence="4">Single-pass type II membrane protein</topology>
    </subcellularLocation>
</comment>
<evidence type="ECO:0000256" key="6">
    <source>
        <dbReference type="SAM" id="MobiDB-lite"/>
    </source>
</evidence>
<evidence type="ECO:0000256" key="5">
    <source>
        <dbReference type="SAM" id="Coils"/>
    </source>
</evidence>
<reference evidence="8" key="2">
    <citation type="submission" date="2025-08" db="UniProtKB">
        <authorList>
            <consortium name="RefSeq"/>
        </authorList>
    </citation>
    <scope>IDENTIFICATION</scope>
    <source>
        <tissue evidence="8">Leaf</tissue>
    </source>
</reference>
<sequence>MKTPAAAAPSSLSSRRRWRGPAVAVLALVVCSLLVPLAFLFGRFPAGYVTDERLQQEINFRSFGRLEGVKESPETWGPGVDKLMTKVGPPLSKDVKGKNTVQTSGNPQNRTNDDSGNAVVSTSVPQVLPTPQFAIPKSVPVLSTSNEDKGSRKKAAKGFNSDDSEKSCQLEFGSYCLWSIEHREVMQDSIVKRLKDQLFVARAYYPSIAKLHGQETLSRELKQNIQEHERVLSEAILDADLPPFIGDKIKRMDQIIARAKSCTVDCNNVDKKLRQILDMAEDEAHFHMKQSAFLHHLGVQTMPKSLHCLFMKLTVEHFKSLPIVSEHLHSLKFDTPDYRHYIIFSRNVLAASVVINSTVMSSEVSGNMVFHVLTDAQNYYAMKLWFARSSYKEAAIRVLDYEKIVLETLRNVDVWQLHVSEEFRITIRNIDQPGAKMRVEYLAVFGHSHFLLPEIFKKLKRVVILDDDVIVQQDLSSLWNINLGEKVNGAVRFCGVRLGQLRRYLGNNVYDAKSCAWMSGLNIVDFEKWRELNITGRYMHLLQQFNSRNEVSLRASALPISLLIFQNLIYPLDDRWTISGLGYHYGINEDLVTNAVSLHYNGNMKPWLELGIPEYKNHWKKFLTRENQFMDECNVHL</sequence>
<proteinExistence type="inferred from homology"/>
<feature type="transmembrane region" description="Helical" evidence="4">
    <location>
        <begin position="21"/>
        <end position="41"/>
    </location>
</feature>
<dbReference type="SUPFAM" id="SSF53448">
    <property type="entry name" value="Nucleotide-diphospho-sugar transferases"/>
    <property type="match status" value="1"/>
</dbReference>
<keyword evidence="5" id="KW-0175">Coiled coil</keyword>
<keyword evidence="4" id="KW-0472">Membrane</keyword>
<dbReference type="InterPro" id="IPR002495">
    <property type="entry name" value="Glyco_trans_8"/>
</dbReference>
<dbReference type="Gene3D" id="3.90.550.10">
    <property type="entry name" value="Spore Coat Polysaccharide Biosynthesis Protein SpsA, Chain A"/>
    <property type="match status" value="1"/>
</dbReference>
<feature type="region of interest" description="Disordered" evidence="6">
    <location>
        <begin position="139"/>
        <end position="165"/>
    </location>
</feature>
<evidence type="ECO:0000313" key="7">
    <source>
        <dbReference type="Proteomes" id="UP000515123"/>
    </source>
</evidence>
<dbReference type="GO" id="GO:0045489">
    <property type="term" value="P:pectin biosynthetic process"/>
    <property type="evidence" value="ECO:0007669"/>
    <property type="project" value="UniProtKB-UniPathway"/>
</dbReference>
<comment type="pathway">
    <text evidence="1 4">Glycan metabolism; pectin biosynthesis.</text>
</comment>
<dbReference type="PANTHER" id="PTHR32116">
    <property type="entry name" value="GALACTURONOSYLTRANSFERASE 4-RELATED"/>
    <property type="match status" value="1"/>
</dbReference>
<reference evidence="7" key="1">
    <citation type="journal article" date="2015" name="Nat. Genet.">
        <title>The pineapple genome and the evolution of CAM photosynthesis.</title>
        <authorList>
            <person name="Ming R."/>
            <person name="VanBuren R."/>
            <person name="Wai C.M."/>
            <person name="Tang H."/>
            <person name="Schatz M.C."/>
            <person name="Bowers J.E."/>
            <person name="Lyons E."/>
            <person name="Wang M.L."/>
            <person name="Chen J."/>
            <person name="Biggers E."/>
            <person name="Zhang J."/>
            <person name="Huang L."/>
            <person name="Zhang L."/>
            <person name="Miao W."/>
            <person name="Zhang J."/>
            <person name="Ye Z."/>
            <person name="Miao C."/>
            <person name="Lin Z."/>
            <person name="Wang H."/>
            <person name="Zhou H."/>
            <person name="Yim W.C."/>
            <person name="Priest H.D."/>
            <person name="Zheng C."/>
            <person name="Woodhouse M."/>
            <person name="Edger P.P."/>
            <person name="Guyot R."/>
            <person name="Guo H.B."/>
            <person name="Guo H."/>
            <person name="Zheng G."/>
            <person name="Singh R."/>
            <person name="Sharma A."/>
            <person name="Min X."/>
            <person name="Zheng Y."/>
            <person name="Lee H."/>
            <person name="Gurtowski J."/>
            <person name="Sedlazeck F.J."/>
            <person name="Harkess A."/>
            <person name="McKain M.R."/>
            <person name="Liao Z."/>
            <person name="Fang J."/>
            <person name="Liu J."/>
            <person name="Zhang X."/>
            <person name="Zhang Q."/>
            <person name="Hu W."/>
            <person name="Qin Y."/>
            <person name="Wang K."/>
            <person name="Chen L.Y."/>
            <person name="Shirley N."/>
            <person name="Lin Y.R."/>
            <person name="Liu L.Y."/>
            <person name="Hernandez A.G."/>
            <person name="Wright C.L."/>
            <person name="Bulone V."/>
            <person name="Tuskan G.A."/>
            <person name="Heath K."/>
            <person name="Zee F."/>
            <person name="Moore P.H."/>
            <person name="Sunkar R."/>
            <person name="Leebens-Mack J.H."/>
            <person name="Mockler T."/>
            <person name="Bennetzen J.L."/>
            <person name="Freeling M."/>
            <person name="Sankoff D."/>
            <person name="Paterson A.H."/>
            <person name="Zhu X."/>
            <person name="Yang X."/>
            <person name="Smith J.A."/>
            <person name="Cushman J.C."/>
            <person name="Paull R.E."/>
            <person name="Yu Q."/>
        </authorList>
    </citation>
    <scope>NUCLEOTIDE SEQUENCE [LARGE SCALE GENOMIC DNA]</scope>
    <source>
        <strain evidence="7">cv. F153</strain>
    </source>
</reference>
<keyword evidence="4" id="KW-0333">Golgi apparatus</keyword>
<dbReference type="GO" id="GO:0071555">
    <property type="term" value="P:cell wall organization"/>
    <property type="evidence" value="ECO:0007669"/>
    <property type="project" value="UniProtKB-KW"/>
</dbReference>
<evidence type="ECO:0000256" key="1">
    <source>
        <dbReference type="ARBA" id="ARBA00004877"/>
    </source>
</evidence>
<accession>A0A6P5F0S6</accession>
<organism evidence="7 8">
    <name type="scientific">Ananas comosus</name>
    <name type="common">Pineapple</name>
    <name type="synonym">Ananas ananas</name>
    <dbReference type="NCBI Taxonomy" id="4615"/>
    <lineage>
        <taxon>Eukaryota</taxon>
        <taxon>Viridiplantae</taxon>
        <taxon>Streptophyta</taxon>
        <taxon>Embryophyta</taxon>
        <taxon>Tracheophyta</taxon>
        <taxon>Spermatophyta</taxon>
        <taxon>Magnoliopsida</taxon>
        <taxon>Liliopsida</taxon>
        <taxon>Poales</taxon>
        <taxon>Bromeliaceae</taxon>
        <taxon>Bromelioideae</taxon>
        <taxon>Ananas</taxon>
    </lineage>
</organism>
<keyword evidence="3 4" id="KW-0808">Transferase</keyword>
<comment type="similarity">
    <text evidence="2 4">Belongs to the glycosyltransferase 8 family.</text>
</comment>
<dbReference type="GO" id="GO:0000139">
    <property type="term" value="C:Golgi membrane"/>
    <property type="evidence" value="ECO:0007669"/>
    <property type="project" value="UniProtKB-SubCell"/>
</dbReference>
<keyword evidence="4" id="KW-0812">Transmembrane</keyword>
<evidence type="ECO:0000256" key="4">
    <source>
        <dbReference type="RuleBase" id="RU362027"/>
    </source>
</evidence>